<accession>A0A1Y6CU89</accession>
<reference evidence="2 3" key="1">
    <citation type="submission" date="2016-12" db="EMBL/GenBank/DDBJ databases">
        <authorList>
            <person name="Song W.-J."/>
            <person name="Kurnit D.M."/>
        </authorList>
    </citation>
    <scope>NUCLEOTIDE SEQUENCE [LARGE SCALE GENOMIC DNA]</scope>
    <source>
        <strain evidence="2 3">175</strain>
    </source>
</reference>
<protein>
    <submittedName>
        <fullName evidence="2">Uncharacterized protein</fullName>
    </submittedName>
</protein>
<evidence type="ECO:0000256" key="1">
    <source>
        <dbReference type="SAM" id="MobiDB-lite"/>
    </source>
</evidence>
<keyword evidence="3" id="KW-1185">Reference proteome</keyword>
<sequence>MAMFWLFLTLVIVLVVGNALTLLRTAKKPKIPGGVRPKPYQDDDEAGW</sequence>
<proteinExistence type="predicted"/>
<dbReference type="AlphaFoldDB" id="A0A1Y6CU89"/>
<dbReference type="Proteomes" id="UP000192923">
    <property type="component" value="Unassembled WGS sequence"/>
</dbReference>
<dbReference type="STRING" id="1760988.SAMN02949497_1160"/>
<evidence type="ECO:0000313" key="3">
    <source>
        <dbReference type="Proteomes" id="UP000192923"/>
    </source>
</evidence>
<dbReference type="EMBL" id="FXAM01000001">
    <property type="protein sequence ID" value="SMF93866.1"/>
    <property type="molecule type" value="Genomic_DNA"/>
</dbReference>
<dbReference type="RefSeq" id="WP_176225060.1">
    <property type="nucleotide sequence ID" value="NZ_FXAM01000001.1"/>
</dbReference>
<organism evidence="2 3">
    <name type="scientific">Methylomagnum ishizawai</name>
    <dbReference type="NCBI Taxonomy" id="1760988"/>
    <lineage>
        <taxon>Bacteria</taxon>
        <taxon>Pseudomonadati</taxon>
        <taxon>Pseudomonadota</taxon>
        <taxon>Gammaproteobacteria</taxon>
        <taxon>Methylococcales</taxon>
        <taxon>Methylococcaceae</taxon>
        <taxon>Methylomagnum</taxon>
    </lineage>
</organism>
<name>A0A1Y6CU89_9GAMM</name>
<evidence type="ECO:0000313" key="2">
    <source>
        <dbReference type="EMBL" id="SMF93866.1"/>
    </source>
</evidence>
<feature type="region of interest" description="Disordered" evidence="1">
    <location>
        <begin position="29"/>
        <end position="48"/>
    </location>
</feature>
<gene>
    <name evidence="2" type="ORF">SAMN02949497_1160</name>
</gene>